<dbReference type="InterPro" id="IPR032675">
    <property type="entry name" value="LRR_dom_sf"/>
</dbReference>
<evidence type="ECO:0000313" key="1">
    <source>
        <dbReference type="EMBL" id="KTB46058.1"/>
    </source>
</evidence>
<sequence length="245" mass="27847">MTKLPLHRLLRFHWVESDITKSPRFIELGLWPMLSSLRNVESVTLEFSTDGCVRQLRPELPALIYPQLQSLELSSHRICLIGLDRFIERVTAPKLTHLFLRISLSEECSNIIEFIRRSSCGLSSLVIHSAMPVSTAGLSGLLALVPELTYLELRFACITDEDLLIFSAMPSLVPRLETLSIFAYPGHTDLYSDTVLLDILKYRCTNEQLISRLRLVQVDRLITEDVRVNALRSNGLVVVKKDSDR</sequence>
<accession>A0A0W0GBV0</accession>
<dbReference type="AlphaFoldDB" id="A0A0W0GBV0"/>
<protein>
    <recommendedName>
        <fullName evidence="3">F-box domain-containing protein</fullName>
    </recommendedName>
</protein>
<organism evidence="1 2">
    <name type="scientific">Moniliophthora roreri</name>
    <name type="common">Frosty pod rot fungus</name>
    <name type="synonym">Monilia roreri</name>
    <dbReference type="NCBI Taxonomy" id="221103"/>
    <lineage>
        <taxon>Eukaryota</taxon>
        <taxon>Fungi</taxon>
        <taxon>Dikarya</taxon>
        <taxon>Basidiomycota</taxon>
        <taxon>Agaricomycotina</taxon>
        <taxon>Agaricomycetes</taxon>
        <taxon>Agaricomycetidae</taxon>
        <taxon>Agaricales</taxon>
        <taxon>Marasmiineae</taxon>
        <taxon>Marasmiaceae</taxon>
        <taxon>Moniliophthora</taxon>
    </lineage>
</organism>
<reference evidence="1 2" key="1">
    <citation type="submission" date="2015-12" db="EMBL/GenBank/DDBJ databases">
        <title>Draft genome sequence of Moniliophthora roreri, the causal agent of frosty pod rot of cacao.</title>
        <authorList>
            <person name="Aime M.C."/>
            <person name="Diaz-Valderrama J.R."/>
            <person name="Kijpornyongpan T."/>
            <person name="Phillips-Mora W."/>
        </authorList>
    </citation>
    <scope>NUCLEOTIDE SEQUENCE [LARGE SCALE GENOMIC DNA]</scope>
    <source>
        <strain evidence="1 2">MCA 2952</strain>
    </source>
</reference>
<name>A0A0W0GBV0_MONRR</name>
<dbReference type="Proteomes" id="UP000054988">
    <property type="component" value="Unassembled WGS sequence"/>
</dbReference>
<proteinExistence type="predicted"/>
<evidence type="ECO:0000313" key="2">
    <source>
        <dbReference type="Proteomes" id="UP000054988"/>
    </source>
</evidence>
<comment type="caution">
    <text evidence="1">The sequence shown here is derived from an EMBL/GenBank/DDBJ whole genome shotgun (WGS) entry which is preliminary data.</text>
</comment>
<gene>
    <name evidence="1" type="ORF">WG66_1361</name>
</gene>
<dbReference type="EMBL" id="LATX01000509">
    <property type="protein sequence ID" value="KTB46058.1"/>
    <property type="molecule type" value="Genomic_DNA"/>
</dbReference>
<dbReference type="SUPFAM" id="SSF52047">
    <property type="entry name" value="RNI-like"/>
    <property type="match status" value="1"/>
</dbReference>
<dbReference type="Gene3D" id="3.80.10.10">
    <property type="entry name" value="Ribonuclease Inhibitor"/>
    <property type="match status" value="1"/>
</dbReference>
<evidence type="ECO:0008006" key="3">
    <source>
        <dbReference type="Google" id="ProtNLM"/>
    </source>
</evidence>